<evidence type="ECO:0000259" key="11">
    <source>
        <dbReference type="PROSITE" id="PS50102"/>
    </source>
</evidence>
<comment type="similarity">
    <text evidence="7">Belongs to the polyadenylate-binding RBP47 family.</text>
</comment>
<feature type="domain" description="RRM" evidence="11">
    <location>
        <begin position="129"/>
        <end position="208"/>
    </location>
</feature>
<keyword evidence="4 9" id="KW-0694">RNA-binding</keyword>
<gene>
    <name evidence="12" type="ORF">KFL_000570420</name>
</gene>
<dbReference type="Proteomes" id="UP000054558">
    <property type="component" value="Unassembled WGS sequence"/>
</dbReference>
<dbReference type="SMART" id="SM00360">
    <property type="entry name" value="RRM"/>
    <property type="match status" value="3"/>
</dbReference>
<accession>A0A0U9HR63</accession>
<comment type="subcellular location">
    <subcellularLocation>
        <location evidence="2">Cytoplasmic granule</location>
    </subcellularLocation>
    <subcellularLocation>
        <location evidence="1">Nucleus</location>
    </subcellularLocation>
</comment>
<evidence type="ECO:0000256" key="9">
    <source>
        <dbReference type="PROSITE-ProRule" id="PRU00176"/>
    </source>
</evidence>
<dbReference type="GO" id="GO:0003729">
    <property type="term" value="F:mRNA binding"/>
    <property type="evidence" value="ECO:0000318"/>
    <property type="project" value="GO_Central"/>
</dbReference>
<dbReference type="Gene3D" id="3.30.70.330">
    <property type="match status" value="3"/>
</dbReference>
<dbReference type="InterPro" id="IPR035979">
    <property type="entry name" value="RBD_domain_sf"/>
</dbReference>
<protein>
    <submittedName>
        <fullName evidence="12">RNA-binding protein 45A</fullName>
    </submittedName>
</protein>
<evidence type="ECO:0000256" key="3">
    <source>
        <dbReference type="ARBA" id="ARBA00022737"/>
    </source>
</evidence>
<keyword evidence="3" id="KW-0677">Repeat</keyword>
<evidence type="ECO:0000256" key="10">
    <source>
        <dbReference type="SAM" id="MobiDB-lite"/>
    </source>
</evidence>
<dbReference type="EMBL" id="DF237006">
    <property type="protein sequence ID" value="GAQ80595.1"/>
    <property type="molecule type" value="Genomic_DNA"/>
</dbReference>
<evidence type="ECO:0000256" key="1">
    <source>
        <dbReference type="ARBA" id="ARBA00004123"/>
    </source>
</evidence>
<dbReference type="PANTHER" id="PTHR47640">
    <property type="entry name" value="TRNA SELENOCYSTEINE 1-ASSOCIATED PROTEIN 1-RELATED-RELATED"/>
    <property type="match status" value="1"/>
</dbReference>
<evidence type="ECO:0000256" key="7">
    <source>
        <dbReference type="ARBA" id="ARBA00061069"/>
    </source>
</evidence>
<evidence type="ECO:0000256" key="6">
    <source>
        <dbReference type="ARBA" id="ARBA00057395"/>
    </source>
</evidence>
<evidence type="ECO:0000256" key="2">
    <source>
        <dbReference type="ARBA" id="ARBA00004463"/>
    </source>
</evidence>
<evidence type="ECO:0000313" key="13">
    <source>
        <dbReference type="Proteomes" id="UP000054558"/>
    </source>
</evidence>
<dbReference type="OMA" id="VRIFKMQ"/>
<evidence type="ECO:0000313" key="12">
    <source>
        <dbReference type="EMBL" id="GAQ80595.1"/>
    </source>
</evidence>
<proteinExistence type="inferred from homology"/>
<dbReference type="InterPro" id="IPR000504">
    <property type="entry name" value="RRM_dom"/>
</dbReference>
<dbReference type="SUPFAM" id="SSF54928">
    <property type="entry name" value="RNA-binding domain, RBD"/>
    <property type="match status" value="3"/>
</dbReference>
<dbReference type="STRING" id="105231.A0A0U9HR63"/>
<sequence>MADGGWGAATAAPPSTPPGIPEDSKTLWVGDLALWMDEAYLASCFNASGETVIVKVIRNKQTGQSEGYAFVEFQTHAMAEYVLHNWSGAQMLNAEQTYKMNWASFGVNEKPVKRYRESRQEPEPTGPEFSLFVGDLAHEVTDYSLLDTFRSRYTSAKSAKIVVDPQTNRSKGYGFVRFTDEAEKERAMHEMQGELCLNRPMRISPAAPRKARDAQDYAAPNIPREWAGPAAEDPTNSTVFVGGVDASVTEDELRAVFAPYGELVYVKIPLGKNCGFVQFVTRTSAAEAVDKLHGYKLGGSNIRVTWGKSSGPRRAATAYDQGYHGYEQAAYEDPYWQAAPQPHEPERPQTAPKEEPEDPIAPPNIERLNAAYMALHQGPLSGRALWLRAADAGVPV</sequence>
<organism evidence="12 13">
    <name type="scientific">Klebsormidium nitens</name>
    <name type="common">Green alga</name>
    <name type="synonym">Ulothrix nitens</name>
    <dbReference type="NCBI Taxonomy" id="105231"/>
    <lineage>
        <taxon>Eukaryota</taxon>
        <taxon>Viridiplantae</taxon>
        <taxon>Streptophyta</taxon>
        <taxon>Klebsormidiophyceae</taxon>
        <taxon>Klebsormidiales</taxon>
        <taxon>Klebsormidiaceae</taxon>
        <taxon>Klebsormidium</taxon>
    </lineage>
</organism>
<feature type="domain" description="RRM" evidence="11">
    <location>
        <begin position="25"/>
        <end position="105"/>
    </location>
</feature>
<feature type="region of interest" description="Disordered" evidence="10">
    <location>
        <begin position="338"/>
        <end position="363"/>
    </location>
</feature>
<feature type="region of interest" description="Disordered" evidence="10">
    <location>
        <begin position="1"/>
        <end position="23"/>
    </location>
</feature>
<dbReference type="PROSITE" id="PS50102">
    <property type="entry name" value="RRM"/>
    <property type="match status" value="3"/>
</dbReference>
<keyword evidence="5" id="KW-0539">Nucleus</keyword>
<dbReference type="InterPro" id="IPR050825">
    <property type="entry name" value="RBM42_RBP45_47-like"/>
</dbReference>
<dbReference type="Pfam" id="PF00076">
    <property type="entry name" value="RRM_1"/>
    <property type="match status" value="3"/>
</dbReference>
<dbReference type="CDD" id="cd12344">
    <property type="entry name" value="RRM1_SECp43_like"/>
    <property type="match status" value="1"/>
</dbReference>
<evidence type="ECO:0000256" key="5">
    <source>
        <dbReference type="ARBA" id="ARBA00023242"/>
    </source>
</evidence>
<dbReference type="FunFam" id="3.30.70.330:FF:000159">
    <property type="entry name" value="tRNA selenocysteine 1-associated protein 1"/>
    <property type="match status" value="1"/>
</dbReference>
<evidence type="ECO:0000256" key="4">
    <source>
        <dbReference type="ARBA" id="ARBA00022884"/>
    </source>
</evidence>
<dbReference type="GO" id="GO:0005634">
    <property type="term" value="C:nucleus"/>
    <property type="evidence" value="ECO:0007669"/>
    <property type="project" value="UniProtKB-SubCell"/>
</dbReference>
<evidence type="ECO:0000256" key="8">
    <source>
        <dbReference type="ARBA" id="ARBA00063471"/>
    </source>
</evidence>
<name>A0A0U9HR63_KLENI</name>
<keyword evidence="13" id="KW-1185">Reference proteome</keyword>
<dbReference type="OrthoDB" id="446113at2759"/>
<dbReference type="AlphaFoldDB" id="A0A0U9HR63"/>
<comment type="subunit">
    <text evidence="8">Interacts with the poly(A) tail of mRNA in nucleus.</text>
</comment>
<dbReference type="GO" id="GO:0005829">
    <property type="term" value="C:cytosol"/>
    <property type="evidence" value="ECO:0000318"/>
    <property type="project" value="GO_Central"/>
</dbReference>
<comment type="function">
    <text evidence="6">Heterogeneous nuclear ribonucleoprotein (hnRNP)-protein binding the poly(A) tail of mRNA and probably involved in some steps of pre-mRNA maturation.</text>
</comment>
<dbReference type="InterPro" id="IPR012677">
    <property type="entry name" value="Nucleotide-bd_a/b_plait_sf"/>
</dbReference>
<dbReference type="CDD" id="cd12345">
    <property type="entry name" value="RRM2_SECp43_like"/>
    <property type="match status" value="1"/>
</dbReference>
<dbReference type="FunFam" id="3.30.70.330:FF:000144">
    <property type="entry name" value="Polyadenylate-binding protein RBP47B"/>
    <property type="match status" value="1"/>
</dbReference>
<feature type="domain" description="RRM" evidence="11">
    <location>
        <begin position="237"/>
        <end position="309"/>
    </location>
</feature>
<dbReference type="PANTHER" id="PTHR47640:SF10">
    <property type="entry name" value="TRNA SELENOCYSTEINE 1-ASSOCIATED PROTEIN 1-RELATED"/>
    <property type="match status" value="1"/>
</dbReference>
<reference evidence="12 13" key="1">
    <citation type="journal article" date="2014" name="Nat. Commun.">
        <title>Klebsormidium flaccidum genome reveals primary factors for plant terrestrial adaptation.</title>
        <authorList>
            <person name="Hori K."/>
            <person name="Maruyama F."/>
            <person name="Fujisawa T."/>
            <person name="Togashi T."/>
            <person name="Yamamoto N."/>
            <person name="Seo M."/>
            <person name="Sato S."/>
            <person name="Yamada T."/>
            <person name="Mori H."/>
            <person name="Tajima N."/>
            <person name="Moriyama T."/>
            <person name="Ikeuchi M."/>
            <person name="Watanabe M."/>
            <person name="Wada H."/>
            <person name="Kobayashi K."/>
            <person name="Saito M."/>
            <person name="Masuda T."/>
            <person name="Sasaki-Sekimoto Y."/>
            <person name="Mashiguchi K."/>
            <person name="Awai K."/>
            <person name="Shimojima M."/>
            <person name="Masuda S."/>
            <person name="Iwai M."/>
            <person name="Nobusawa T."/>
            <person name="Narise T."/>
            <person name="Kondo S."/>
            <person name="Saito H."/>
            <person name="Sato R."/>
            <person name="Murakawa M."/>
            <person name="Ihara Y."/>
            <person name="Oshima-Yamada Y."/>
            <person name="Ohtaka K."/>
            <person name="Satoh M."/>
            <person name="Sonobe K."/>
            <person name="Ishii M."/>
            <person name="Ohtani R."/>
            <person name="Kanamori-Sato M."/>
            <person name="Honoki R."/>
            <person name="Miyazaki D."/>
            <person name="Mochizuki H."/>
            <person name="Umetsu J."/>
            <person name="Higashi K."/>
            <person name="Shibata D."/>
            <person name="Kamiya Y."/>
            <person name="Sato N."/>
            <person name="Nakamura Y."/>
            <person name="Tabata S."/>
            <person name="Ida S."/>
            <person name="Kurokawa K."/>
            <person name="Ohta H."/>
        </authorList>
    </citation>
    <scope>NUCLEOTIDE SEQUENCE [LARGE SCALE GENOMIC DNA]</scope>
    <source>
        <strain evidence="12 13">NIES-2285</strain>
    </source>
</reference>